<feature type="domain" description="Metallo-beta-lactamase" evidence="5">
    <location>
        <begin position="12"/>
        <end position="194"/>
    </location>
</feature>
<evidence type="ECO:0000256" key="3">
    <source>
        <dbReference type="ARBA" id="ARBA00022801"/>
    </source>
</evidence>
<evidence type="ECO:0000313" key="7">
    <source>
        <dbReference type="Proteomes" id="UP000198393"/>
    </source>
</evidence>
<evidence type="ECO:0000256" key="4">
    <source>
        <dbReference type="ARBA" id="ARBA00022833"/>
    </source>
</evidence>
<dbReference type="EMBL" id="FZPD01000003">
    <property type="protein sequence ID" value="SNS96028.1"/>
    <property type="molecule type" value="Genomic_DNA"/>
</dbReference>
<dbReference type="OrthoDB" id="9802248at2"/>
<dbReference type="RefSeq" id="WP_089356523.1">
    <property type="nucleotide sequence ID" value="NZ_FZPD01000003.1"/>
</dbReference>
<organism evidence="6 7">
    <name type="scientific">Ekhidna lutea</name>
    <dbReference type="NCBI Taxonomy" id="447679"/>
    <lineage>
        <taxon>Bacteria</taxon>
        <taxon>Pseudomonadati</taxon>
        <taxon>Bacteroidota</taxon>
        <taxon>Cytophagia</taxon>
        <taxon>Cytophagales</taxon>
        <taxon>Reichenbachiellaceae</taxon>
        <taxon>Ekhidna</taxon>
    </lineage>
</organism>
<keyword evidence="3" id="KW-0378">Hydrolase</keyword>
<accession>A0A239IS46</accession>
<evidence type="ECO:0000313" key="6">
    <source>
        <dbReference type="EMBL" id="SNS96028.1"/>
    </source>
</evidence>
<evidence type="ECO:0000256" key="1">
    <source>
        <dbReference type="ARBA" id="ARBA00001947"/>
    </source>
</evidence>
<keyword evidence="2" id="KW-0479">Metal-binding</keyword>
<dbReference type="PANTHER" id="PTHR46233">
    <property type="entry name" value="HYDROXYACYLGLUTATHIONE HYDROLASE GLOC"/>
    <property type="match status" value="1"/>
</dbReference>
<dbReference type="SUPFAM" id="SSF56281">
    <property type="entry name" value="Metallo-hydrolase/oxidoreductase"/>
    <property type="match status" value="1"/>
</dbReference>
<keyword evidence="7" id="KW-1185">Reference proteome</keyword>
<dbReference type="Gene3D" id="3.60.15.10">
    <property type="entry name" value="Ribonuclease Z/Hydroxyacylglutathione hydrolase-like"/>
    <property type="match status" value="1"/>
</dbReference>
<dbReference type="AlphaFoldDB" id="A0A239IS46"/>
<evidence type="ECO:0000256" key="2">
    <source>
        <dbReference type="ARBA" id="ARBA00022723"/>
    </source>
</evidence>
<dbReference type="InterPro" id="IPR051453">
    <property type="entry name" value="MBL_Glyoxalase_II"/>
</dbReference>
<dbReference type="PANTHER" id="PTHR46233:SF3">
    <property type="entry name" value="HYDROXYACYLGLUTATHIONE HYDROLASE GLOC"/>
    <property type="match status" value="1"/>
</dbReference>
<evidence type="ECO:0000259" key="5">
    <source>
        <dbReference type="SMART" id="SM00849"/>
    </source>
</evidence>
<name>A0A239IS46_EKHLU</name>
<gene>
    <name evidence="6" type="ORF">SAMN05421640_1783</name>
</gene>
<dbReference type="CDD" id="cd06262">
    <property type="entry name" value="metallo-hydrolase-like_MBL-fold"/>
    <property type="match status" value="1"/>
</dbReference>
<dbReference type="GO" id="GO:0016787">
    <property type="term" value="F:hydrolase activity"/>
    <property type="evidence" value="ECO:0007669"/>
    <property type="project" value="UniProtKB-KW"/>
</dbReference>
<dbReference type="Proteomes" id="UP000198393">
    <property type="component" value="Unassembled WGS sequence"/>
</dbReference>
<dbReference type="GO" id="GO:0046872">
    <property type="term" value="F:metal ion binding"/>
    <property type="evidence" value="ECO:0007669"/>
    <property type="project" value="UniProtKB-KW"/>
</dbReference>
<dbReference type="SMART" id="SM00849">
    <property type="entry name" value="Lactamase_B"/>
    <property type="match status" value="1"/>
</dbReference>
<comment type="cofactor">
    <cofactor evidence="1">
        <name>Zn(2+)</name>
        <dbReference type="ChEBI" id="CHEBI:29105"/>
    </cofactor>
</comment>
<keyword evidence="4" id="KW-0862">Zinc</keyword>
<reference evidence="6 7" key="1">
    <citation type="submission" date="2017-06" db="EMBL/GenBank/DDBJ databases">
        <authorList>
            <person name="Kim H.J."/>
            <person name="Triplett B.A."/>
        </authorList>
    </citation>
    <scope>NUCLEOTIDE SEQUENCE [LARGE SCALE GENOMIC DNA]</scope>
    <source>
        <strain evidence="6 7">DSM 19307</strain>
    </source>
</reference>
<dbReference type="Pfam" id="PF00753">
    <property type="entry name" value="Lactamase_B"/>
    <property type="match status" value="1"/>
</dbReference>
<protein>
    <submittedName>
        <fullName evidence="6">Glyoxylase, beta-lactamase superfamily II</fullName>
    </submittedName>
</protein>
<sequence length="212" mass="23975">MKVKSFVFNPFYENTYVISSNKKNCLIFDPGCYEDYEVDELKEYIHMNDLNVVAIINTHCHIDHVLGNDVLKFEYKAPLKIPENEKEVFGAVPAYAPQWGISGYRHADVDEYLKGGSDLVLDEVVLKMIEVPGHSPGHLMFLNQEEKIMIGGDVLFRESIGRTDLPGGNHDDLLKNIQEKVYTLPDDIQVLPGHGPATTIGHEKQYNPFVKA</sequence>
<proteinExistence type="predicted"/>
<dbReference type="InterPro" id="IPR001279">
    <property type="entry name" value="Metallo-B-lactamas"/>
</dbReference>
<dbReference type="InterPro" id="IPR036866">
    <property type="entry name" value="RibonucZ/Hydroxyglut_hydro"/>
</dbReference>